<dbReference type="Proteomes" id="UP001359485">
    <property type="component" value="Unassembled WGS sequence"/>
</dbReference>
<comment type="caution">
    <text evidence="2">The sequence shown here is derived from an EMBL/GenBank/DDBJ whole genome shotgun (WGS) entry which is preliminary data.</text>
</comment>
<evidence type="ECO:0000313" key="3">
    <source>
        <dbReference type="Proteomes" id="UP001359485"/>
    </source>
</evidence>
<sequence length="103" mass="12164">MERKSNGRRAQVRNYKPLNRNGKSNLTLGEEDETKLLHRRTRRRQEVEKNNCDNLRMTLSPGTDLQLIKMRDQSKETNEEITSDLTNKTKDTRQDFRDDLNAS</sequence>
<evidence type="ECO:0000256" key="1">
    <source>
        <dbReference type="SAM" id="MobiDB-lite"/>
    </source>
</evidence>
<protein>
    <submittedName>
        <fullName evidence="2">Uncharacterized protein</fullName>
    </submittedName>
</protein>
<organism evidence="2 3">
    <name type="scientific">Polyplax serrata</name>
    <name type="common">Common mouse louse</name>
    <dbReference type="NCBI Taxonomy" id="468196"/>
    <lineage>
        <taxon>Eukaryota</taxon>
        <taxon>Metazoa</taxon>
        <taxon>Ecdysozoa</taxon>
        <taxon>Arthropoda</taxon>
        <taxon>Hexapoda</taxon>
        <taxon>Insecta</taxon>
        <taxon>Pterygota</taxon>
        <taxon>Neoptera</taxon>
        <taxon>Paraneoptera</taxon>
        <taxon>Psocodea</taxon>
        <taxon>Troctomorpha</taxon>
        <taxon>Phthiraptera</taxon>
        <taxon>Anoplura</taxon>
        <taxon>Polyplacidae</taxon>
        <taxon>Polyplax</taxon>
    </lineage>
</organism>
<feature type="compositionally biased region" description="Basic and acidic residues" evidence="1">
    <location>
        <begin position="87"/>
        <end position="103"/>
    </location>
</feature>
<name>A0ABR1B8S6_POLSC</name>
<reference evidence="2 3" key="1">
    <citation type="submission" date="2023-09" db="EMBL/GenBank/DDBJ databases">
        <title>Genomes of two closely related lineages of the louse Polyplax serrata with different host specificities.</title>
        <authorList>
            <person name="Martinu J."/>
            <person name="Tarabai H."/>
            <person name="Stefka J."/>
            <person name="Hypsa V."/>
        </authorList>
    </citation>
    <scope>NUCLEOTIDE SEQUENCE [LARGE SCALE GENOMIC DNA]</scope>
    <source>
        <strain evidence="2">98ZLc_SE</strain>
    </source>
</reference>
<gene>
    <name evidence="2" type="ORF">RUM44_000693</name>
</gene>
<keyword evidence="3" id="KW-1185">Reference proteome</keyword>
<evidence type="ECO:0000313" key="2">
    <source>
        <dbReference type="EMBL" id="KAK6635442.1"/>
    </source>
</evidence>
<dbReference type="EMBL" id="JAWJWF010000003">
    <property type="protein sequence ID" value="KAK6635442.1"/>
    <property type="molecule type" value="Genomic_DNA"/>
</dbReference>
<accession>A0ABR1B8S6</accession>
<feature type="region of interest" description="Disordered" evidence="1">
    <location>
        <begin position="1"/>
        <end position="32"/>
    </location>
</feature>
<feature type="region of interest" description="Disordered" evidence="1">
    <location>
        <begin position="71"/>
        <end position="103"/>
    </location>
</feature>
<proteinExistence type="predicted"/>
<feature type="compositionally biased region" description="Basic residues" evidence="1">
    <location>
        <begin position="1"/>
        <end position="11"/>
    </location>
</feature>